<sequence length="231" mass="25464">MKLPTPLLAGKFVNRLNRFAILVKLRNGQIVTAHLPNSGRLHEVLKVGNKFWLAHKLSPNRRTKFDAILAEDGNALVSVDARLPPKLLLEGIEAGIVSQFGEIVVAKSEVPFGSHRLDLQLVTSSQVWWVETKSVTLVSDGVALFPDAPTVRGQEHLRLLGELAQKGELAAVVFVVQREDAEVFAPNESADPEFARILREVAYAGVHVIAYKCAVTFTHLQISQQIPVRLD</sequence>
<dbReference type="PANTHER" id="PTHR30545:SF2">
    <property type="entry name" value="SUGAR FERMENTATION STIMULATION PROTEIN A"/>
    <property type="match status" value="1"/>
</dbReference>
<comment type="caution">
    <text evidence="4">The sequence shown here is derived from an EMBL/GenBank/DDBJ whole genome shotgun (WGS) entry which is preliminary data.</text>
</comment>
<evidence type="ECO:0000259" key="3">
    <source>
        <dbReference type="Pfam" id="PF17746"/>
    </source>
</evidence>
<dbReference type="PANTHER" id="PTHR30545">
    <property type="entry name" value="SUGAR FERMENTATION STIMULATION PROTEIN A"/>
    <property type="match status" value="1"/>
</dbReference>
<dbReference type="CDD" id="cd22359">
    <property type="entry name" value="SfsA-like_bacterial"/>
    <property type="match status" value="1"/>
</dbReference>
<dbReference type="Gene3D" id="2.40.50.580">
    <property type="match status" value="1"/>
</dbReference>
<dbReference type="NCBIfam" id="TIGR00230">
    <property type="entry name" value="sfsA"/>
    <property type="match status" value="1"/>
</dbReference>
<name>A0ABT2EIC7_9BACT</name>
<proteinExistence type="inferred from homology"/>
<dbReference type="InterPro" id="IPR041465">
    <property type="entry name" value="SfsA_N"/>
</dbReference>
<feature type="domain" description="SfsA N-terminal OB" evidence="3">
    <location>
        <begin position="13"/>
        <end position="79"/>
    </location>
</feature>
<protein>
    <recommendedName>
        <fullName evidence="1">Sugar fermentation stimulation protein homolog</fullName>
    </recommendedName>
</protein>
<keyword evidence="5" id="KW-1185">Reference proteome</keyword>
<dbReference type="EMBL" id="JANUCP010000001">
    <property type="protein sequence ID" value="MCS3917701.1"/>
    <property type="molecule type" value="Genomic_DNA"/>
</dbReference>
<dbReference type="InterPro" id="IPR040452">
    <property type="entry name" value="SfsA_C"/>
</dbReference>
<comment type="similarity">
    <text evidence="1">Belongs to the SfsA family.</text>
</comment>
<dbReference type="Pfam" id="PF03749">
    <property type="entry name" value="SfsA"/>
    <property type="match status" value="1"/>
</dbReference>
<reference evidence="4 5" key="1">
    <citation type="submission" date="2022-08" db="EMBL/GenBank/DDBJ databases">
        <title>Bacterial and archaeal communities from various locations to study Microbial Dark Matter (Phase II).</title>
        <authorList>
            <person name="Stepanauskas R."/>
        </authorList>
    </citation>
    <scope>NUCLEOTIDE SEQUENCE [LARGE SCALE GENOMIC DNA]</scope>
    <source>
        <strain evidence="4 5">PD1</strain>
    </source>
</reference>
<dbReference type="InterPro" id="IPR005224">
    <property type="entry name" value="SfsA"/>
</dbReference>
<dbReference type="HAMAP" id="MF_00095">
    <property type="entry name" value="SfsA"/>
    <property type="match status" value="1"/>
</dbReference>
<evidence type="ECO:0000256" key="1">
    <source>
        <dbReference type="HAMAP-Rule" id="MF_00095"/>
    </source>
</evidence>
<organism evidence="4 5">
    <name type="scientific">Candidatus Fervidibacter sacchari</name>
    <dbReference type="NCBI Taxonomy" id="1448929"/>
    <lineage>
        <taxon>Bacteria</taxon>
        <taxon>Candidatus Fervidibacterota</taxon>
        <taxon>Candidatus Fervidibacter</taxon>
    </lineage>
</organism>
<evidence type="ECO:0000313" key="4">
    <source>
        <dbReference type="EMBL" id="MCS3917701.1"/>
    </source>
</evidence>
<dbReference type="Proteomes" id="UP001204798">
    <property type="component" value="Unassembled WGS sequence"/>
</dbReference>
<evidence type="ECO:0000259" key="2">
    <source>
        <dbReference type="Pfam" id="PF03749"/>
    </source>
</evidence>
<evidence type="ECO:0000313" key="5">
    <source>
        <dbReference type="Proteomes" id="UP001204798"/>
    </source>
</evidence>
<dbReference type="Pfam" id="PF17746">
    <property type="entry name" value="SfsA_N"/>
    <property type="match status" value="1"/>
</dbReference>
<dbReference type="RefSeq" id="WP_259092064.1">
    <property type="nucleotide sequence ID" value="NZ_CP130454.1"/>
</dbReference>
<accession>A0ABT2EIC7</accession>
<gene>
    <name evidence="1" type="primary">sfsA</name>
    <name evidence="4" type="ORF">M2350_000098</name>
</gene>
<feature type="domain" description="Sugar fermentation stimulation protein C-terminal" evidence="2">
    <location>
        <begin position="83"/>
        <end position="216"/>
    </location>
</feature>
<dbReference type="Gene3D" id="3.40.1350.60">
    <property type="match status" value="1"/>
</dbReference>